<dbReference type="NCBIfam" id="TIGR00125">
    <property type="entry name" value="cyt_tran_rel"/>
    <property type="match status" value="1"/>
</dbReference>
<dbReference type="EMBL" id="CP136336">
    <property type="protein sequence ID" value="WOB10065.1"/>
    <property type="molecule type" value="Genomic_DNA"/>
</dbReference>
<dbReference type="SUPFAM" id="SSF52374">
    <property type="entry name" value="Nucleotidylyl transferase"/>
    <property type="match status" value="1"/>
</dbReference>
<dbReference type="InterPro" id="IPR014729">
    <property type="entry name" value="Rossmann-like_a/b/a_fold"/>
</dbReference>
<keyword evidence="8 11" id="KW-0067">ATP-binding</keyword>
<feature type="domain" description="Cytidyltransferase-like" evidence="12">
    <location>
        <begin position="6"/>
        <end position="165"/>
    </location>
</feature>
<name>A0ABZ0D427_9BURK</name>
<comment type="catalytic activity">
    <reaction evidence="10 11">
        <text>nicotinate beta-D-ribonucleotide + ATP + H(+) = deamido-NAD(+) + diphosphate</text>
        <dbReference type="Rhea" id="RHEA:22860"/>
        <dbReference type="ChEBI" id="CHEBI:15378"/>
        <dbReference type="ChEBI" id="CHEBI:30616"/>
        <dbReference type="ChEBI" id="CHEBI:33019"/>
        <dbReference type="ChEBI" id="CHEBI:57502"/>
        <dbReference type="ChEBI" id="CHEBI:58437"/>
        <dbReference type="EC" id="2.7.7.18"/>
    </reaction>
</comment>
<keyword evidence="4 11" id="KW-0662">Pyridine nucleotide biosynthesis</keyword>
<dbReference type="GO" id="GO:0004515">
    <property type="term" value="F:nicotinate-nucleotide adenylyltransferase activity"/>
    <property type="evidence" value="ECO:0007669"/>
    <property type="project" value="UniProtKB-EC"/>
</dbReference>
<keyword evidence="5 11" id="KW-0808">Transferase</keyword>
<evidence type="ECO:0000256" key="5">
    <source>
        <dbReference type="ARBA" id="ARBA00022679"/>
    </source>
</evidence>
<dbReference type="PANTHER" id="PTHR39321:SF3">
    <property type="entry name" value="PHOSPHOPANTETHEINE ADENYLYLTRANSFERASE"/>
    <property type="match status" value="1"/>
</dbReference>
<evidence type="ECO:0000256" key="8">
    <source>
        <dbReference type="ARBA" id="ARBA00022840"/>
    </source>
</evidence>
<dbReference type="PANTHER" id="PTHR39321">
    <property type="entry name" value="NICOTINATE-NUCLEOTIDE ADENYLYLTRANSFERASE-RELATED"/>
    <property type="match status" value="1"/>
</dbReference>
<dbReference type="InterPro" id="IPR005248">
    <property type="entry name" value="NadD/NMNAT"/>
</dbReference>
<reference evidence="13 14" key="1">
    <citation type="submission" date="2023-10" db="EMBL/GenBank/DDBJ databases">
        <title>Bacteria for the degradation of biodegradable plastic PBAT(Polybutylene adipate terephthalate).</title>
        <authorList>
            <person name="Weon H.-Y."/>
            <person name="Yeon J."/>
        </authorList>
    </citation>
    <scope>NUCLEOTIDE SEQUENCE [LARGE SCALE GENOMIC DNA]</scope>
    <source>
        <strain evidence="13 14">SBD 7-3</strain>
    </source>
</reference>
<keyword evidence="6 11" id="KW-0548">Nucleotidyltransferase</keyword>
<evidence type="ECO:0000256" key="4">
    <source>
        <dbReference type="ARBA" id="ARBA00022642"/>
    </source>
</evidence>
<sequence>MKRIGLFGGTFDPVHLAHVALAREALTALALDELRWIPAGQPWQKARQLAAPQHREAMVRLAIEGEPRFTLDRSELKRQGPSYTLDTVRELQAKEPGNEWFLILGQDQYAGLHTWRDWRELLGRVTLAIANRPGVTPEPHPDVRKVEHQMVPLPMMDISSTAIRAHVARGEGVTDLVPPAVARYIDQNDLYRGTPRS</sequence>
<dbReference type="EC" id="2.7.7.18" evidence="11"/>
<keyword evidence="7 11" id="KW-0547">Nucleotide-binding</keyword>
<evidence type="ECO:0000256" key="6">
    <source>
        <dbReference type="ARBA" id="ARBA00022695"/>
    </source>
</evidence>
<evidence type="ECO:0000256" key="9">
    <source>
        <dbReference type="ARBA" id="ARBA00023027"/>
    </source>
</evidence>
<dbReference type="RefSeq" id="WP_316702960.1">
    <property type="nucleotide sequence ID" value="NZ_CP136336.1"/>
</dbReference>
<dbReference type="HAMAP" id="MF_00244">
    <property type="entry name" value="NaMN_adenylyltr"/>
    <property type="match status" value="1"/>
</dbReference>
<keyword evidence="9 11" id="KW-0520">NAD</keyword>
<organism evidence="13 14">
    <name type="scientific">Piscinibacter gummiphilus</name>
    <dbReference type="NCBI Taxonomy" id="946333"/>
    <lineage>
        <taxon>Bacteria</taxon>
        <taxon>Pseudomonadati</taxon>
        <taxon>Pseudomonadota</taxon>
        <taxon>Betaproteobacteria</taxon>
        <taxon>Burkholderiales</taxon>
        <taxon>Sphaerotilaceae</taxon>
        <taxon>Piscinibacter</taxon>
    </lineage>
</organism>
<protein>
    <recommendedName>
        <fullName evidence="11">Probable nicotinate-nucleotide adenylyltransferase</fullName>
        <ecNumber evidence="11">2.7.7.18</ecNumber>
    </recommendedName>
    <alternativeName>
        <fullName evidence="11">Deamido-NAD(+) diphosphorylase</fullName>
    </alternativeName>
    <alternativeName>
        <fullName evidence="11">Deamido-NAD(+) pyrophosphorylase</fullName>
    </alternativeName>
    <alternativeName>
        <fullName evidence="11">Nicotinate mononucleotide adenylyltransferase</fullName>
        <shortName evidence="11">NaMN adenylyltransferase</shortName>
    </alternativeName>
</protein>
<dbReference type="Proteomes" id="UP001303946">
    <property type="component" value="Chromosome"/>
</dbReference>
<evidence type="ECO:0000256" key="1">
    <source>
        <dbReference type="ARBA" id="ARBA00002324"/>
    </source>
</evidence>
<evidence type="ECO:0000313" key="14">
    <source>
        <dbReference type="Proteomes" id="UP001303946"/>
    </source>
</evidence>
<comment type="function">
    <text evidence="1 11">Catalyzes the reversible adenylation of nicotinate mononucleotide (NaMN) to nicotinic acid adenine dinucleotide (NaAD).</text>
</comment>
<proteinExistence type="inferred from homology"/>
<evidence type="ECO:0000313" key="13">
    <source>
        <dbReference type="EMBL" id="WOB10065.1"/>
    </source>
</evidence>
<gene>
    <name evidence="11 13" type="primary">nadD</name>
    <name evidence="13" type="ORF">RXV79_08350</name>
</gene>
<keyword evidence="14" id="KW-1185">Reference proteome</keyword>
<dbReference type="InterPro" id="IPR004821">
    <property type="entry name" value="Cyt_trans-like"/>
</dbReference>
<evidence type="ECO:0000256" key="7">
    <source>
        <dbReference type="ARBA" id="ARBA00022741"/>
    </source>
</evidence>
<evidence type="ECO:0000256" key="2">
    <source>
        <dbReference type="ARBA" id="ARBA00005019"/>
    </source>
</evidence>
<evidence type="ECO:0000256" key="3">
    <source>
        <dbReference type="ARBA" id="ARBA00009014"/>
    </source>
</evidence>
<dbReference type="NCBIfam" id="NF000840">
    <property type="entry name" value="PRK00071.1-3"/>
    <property type="match status" value="1"/>
</dbReference>
<comment type="pathway">
    <text evidence="2 11">Cofactor biosynthesis; NAD(+) biosynthesis; deamido-NAD(+) from nicotinate D-ribonucleotide: step 1/1.</text>
</comment>
<dbReference type="Pfam" id="PF01467">
    <property type="entry name" value="CTP_transf_like"/>
    <property type="match status" value="1"/>
</dbReference>
<evidence type="ECO:0000259" key="12">
    <source>
        <dbReference type="Pfam" id="PF01467"/>
    </source>
</evidence>
<comment type="similarity">
    <text evidence="3 11">Belongs to the NadD family.</text>
</comment>
<evidence type="ECO:0000256" key="11">
    <source>
        <dbReference type="HAMAP-Rule" id="MF_00244"/>
    </source>
</evidence>
<accession>A0ABZ0D427</accession>
<evidence type="ECO:0000256" key="10">
    <source>
        <dbReference type="ARBA" id="ARBA00048721"/>
    </source>
</evidence>
<dbReference type="CDD" id="cd02165">
    <property type="entry name" value="NMNAT"/>
    <property type="match status" value="1"/>
</dbReference>
<dbReference type="Gene3D" id="3.40.50.620">
    <property type="entry name" value="HUPs"/>
    <property type="match status" value="1"/>
</dbReference>
<dbReference type="NCBIfam" id="TIGR00482">
    <property type="entry name" value="nicotinate (nicotinamide) nucleotide adenylyltransferase"/>
    <property type="match status" value="1"/>
</dbReference>